<dbReference type="AlphaFoldDB" id="A0AAE3ZB04"/>
<dbReference type="SUPFAM" id="SSF51556">
    <property type="entry name" value="Metallo-dependent hydrolases"/>
    <property type="match status" value="1"/>
</dbReference>
<evidence type="ECO:0000313" key="3">
    <source>
        <dbReference type="Proteomes" id="UP001180845"/>
    </source>
</evidence>
<dbReference type="InterPro" id="IPR032466">
    <property type="entry name" value="Metal_Hydrolase"/>
</dbReference>
<dbReference type="InterPro" id="IPR051781">
    <property type="entry name" value="Metallo-dep_Hydrolase"/>
</dbReference>
<dbReference type="PANTHER" id="PTHR43135:SF3">
    <property type="entry name" value="ALPHA-D-RIBOSE 1-METHYLPHOSPHONATE 5-TRIPHOSPHATE DIPHOSPHATASE"/>
    <property type="match status" value="1"/>
</dbReference>
<dbReference type="Gene3D" id="3.30.110.90">
    <property type="entry name" value="Amidohydrolase"/>
    <property type="match status" value="1"/>
</dbReference>
<evidence type="ECO:0000259" key="1">
    <source>
        <dbReference type="Pfam" id="PF01979"/>
    </source>
</evidence>
<dbReference type="GO" id="GO:0016810">
    <property type="term" value="F:hydrolase activity, acting on carbon-nitrogen (but not peptide) bonds"/>
    <property type="evidence" value="ECO:0007669"/>
    <property type="project" value="InterPro"/>
</dbReference>
<accession>A0AAE3ZB04</accession>
<dbReference type="Pfam" id="PF01979">
    <property type="entry name" value="Amidohydro_1"/>
    <property type="match status" value="1"/>
</dbReference>
<feature type="domain" description="Amidohydrolase-related" evidence="1">
    <location>
        <begin position="35"/>
        <end position="138"/>
    </location>
</feature>
<dbReference type="InterPro" id="IPR011059">
    <property type="entry name" value="Metal-dep_hydrolase_composite"/>
</dbReference>
<evidence type="ECO:0000313" key="2">
    <source>
        <dbReference type="EMBL" id="MDR7301596.1"/>
    </source>
</evidence>
<name>A0AAE3ZB04_9ACTN</name>
<reference evidence="2" key="1">
    <citation type="submission" date="2023-07" db="EMBL/GenBank/DDBJ databases">
        <title>Sequencing the genomes of 1000 actinobacteria strains.</title>
        <authorList>
            <person name="Klenk H.-P."/>
        </authorList>
    </citation>
    <scope>NUCLEOTIDE SEQUENCE</scope>
    <source>
        <strain evidence="2">DSM 45977</strain>
    </source>
</reference>
<dbReference type="RefSeq" id="WP_310272361.1">
    <property type="nucleotide sequence ID" value="NZ_JAVDXW010000001.1"/>
</dbReference>
<dbReference type="EMBL" id="JAVDXW010000001">
    <property type="protein sequence ID" value="MDR7301596.1"/>
    <property type="molecule type" value="Genomic_DNA"/>
</dbReference>
<dbReference type="Gene3D" id="2.30.40.10">
    <property type="entry name" value="Urease, subunit C, domain 1"/>
    <property type="match status" value="1"/>
</dbReference>
<dbReference type="InterPro" id="IPR006680">
    <property type="entry name" value="Amidohydro-rel"/>
</dbReference>
<keyword evidence="3" id="KW-1185">Reference proteome</keyword>
<proteinExistence type="predicted"/>
<dbReference type="PANTHER" id="PTHR43135">
    <property type="entry name" value="ALPHA-D-RIBOSE 1-METHYLPHOSPHONATE 5-TRIPHOSPHATE DIPHOSPHATASE"/>
    <property type="match status" value="1"/>
</dbReference>
<dbReference type="Proteomes" id="UP001180845">
    <property type="component" value="Unassembled WGS sequence"/>
</dbReference>
<protein>
    <submittedName>
        <fullName evidence="2">Imidazolonepropionase-like amidohydrolase</fullName>
    </submittedName>
</protein>
<gene>
    <name evidence="2" type="ORF">JOF55_001777</name>
</gene>
<comment type="caution">
    <text evidence="2">The sequence shown here is derived from an EMBL/GenBank/DDBJ whole genome shotgun (WGS) entry which is preliminary data.</text>
</comment>
<organism evidence="2 3">
    <name type="scientific">Haloactinomyces albus</name>
    <dbReference type="NCBI Taxonomy" id="1352928"/>
    <lineage>
        <taxon>Bacteria</taxon>
        <taxon>Bacillati</taxon>
        <taxon>Actinomycetota</taxon>
        <taxon>Actinomycetes</taxon>
        <taxon>Actinopolysporales</taxon>
        <taxon>Actinopolysporaceae</taxon>
        <taxon>Haloactinomyces</taxon>
    </lineage>
</organism>
<sequence length="152" mass="16697">MTLRRLLRDPRVRAWLGRQWLDALGSSFSNYPEGRIADVFESVVALHEAGVPVLVGTDASPLTHGGIVHGASVHHEMQMLVDAGLSPTNALQAATRIPAEQFQLTDRGRIELGKRAEIVVVEGDPTTHIVDTLNLRGVWRAGMRLQDEPHQV</sequence>
<dbReference type="Gene3D" id="1.20.58.520">
    <property type="entry name" value="Amidohydrolase"/>
    <property type="match status" value="1"/>
</dbReference>